<comment type="cofactor">
    <cofactor evidence="1">
        <name>Mn(2+)</name>
        <dbReference type="ChEBI" id="CHEBI:29035"/>
    </cofactor>
</comment>
<feature type="region of interest" description="Disordered" evidence="9">
    <location>
        <begin position="368"/>
        <end position="492"/>
    </location>
</feature>
<dbReference type="EC" id="3.1.3.16" evidence="8"/>
<dbReference type="PANTHER" id="PTHR11668">
    <property type="entry name" value="SERINE/THREONINE PROTEIN PHOSPHATASE"/>
    <property type="match status" value="1"/>
</dbReference>
<evidence type="ECO:0000256" key="1">
    <source>
        <dbReference type="ARBA" id="ARBA00001936"/>
    </source>
</evidence>
<dbReference type="InterPro" id="IPR029052">
    <property type="entry name" value="Metallo-depent_PP-like"/>
</dbReference>
<comment type="catalytic activity">
    <reaction evidence="7 8">
        <text>O-phospho-L-threonyl-[protein] + H2O = L-threonyl-[protein] + phosphate</text>
        <dbReference type="Rhea" id="RHEA:47004"/>
        <dbReference type="Rhea" id="RHEA-COMP:11060"/>
        <dbReference type="Rhea" id="RHEA-COMP:11605"/>
        <dbReference type="ChEBI" id="CHEBI:15377"/>
        <dbReference type="ChEBI" id="CHEBI:30013"/>
        <dbReference type="ChEBI" id="CHEBI:43474"/>
        <dbReference type="ChEBI" id="CHEBI:61977"/>
        <dbReference type="EC" id="3.1.3.16"/>
    </reaction>
</comment>
<comment type="caution">
    <text evidence="11">The sequence shown here is derived from an EMBL/GenBank/DDBJ whole genome shotgun (WGS) entry which is preliminary data.</text>
</comment>
<comment type="similarity">
    <text evidence="8">Belongs to the PPP phosphatase family.</text>
</comment>
<comment type="catalytic activity">
    <reaction evidence="6">
        <text>O-phospho-L-seryl-[protein] + H2O = L-seryl-[protein] + phosphate</text>
        <dbReference type="Rhea" id="RHEA:20629"/>
        <dbReference type="Rhea" id="RHEA-COMP:9863"/>
        <dbReference type="Rhea" id="RHEA-COMP:11604"/>
        <dbReference type="ChEBI" id="CHEBI:15377"/>
        <dbReference type="ChEBI" id="CHEBI:29999"/>
        <dbReference type="ChEBI" id="CHEBI:43474"/>
        <dbReference type="ChEBI" id="CHEBI:83421"/>
        <dbReference type="EC" id="3.1.3.16"/>
    </reaction>
</comment>
<protein>
    <recommendedName>
        <fullName evidence="8">Serine/threonine-protein phosphatase</fullName>
        <ecNumber evidence="8">3.1.3.16</ecNumber>
    </recommendedName>
</protein>
<accession>A0ABR2JT73</accession>
<dbReference type="SMART" id="SM00156">
    <property type="entry name" value="PP2Ac"/>
    <property type="match status" value="1"/>
</dbReference>
<evidence type="ECO:0000256" key="7">
    <source>
        <dbReference type="ARBA" id="ARBA00048336"/>
    </source>
</evidence>
<feature type="compositionally biased region" description="Polar residues" evidence="9">
    <location>
        <begin position="427"/>
        <end position="438"/>
    </location>
</feature>
<evidence type="ECO:0000313" key="12">
    <source>
        <dbReference type="Proteomes" id="UP001470230"/>
    </source>
</evidence>
<gene>
    <name evidence="11" type="ORF">M9Y10_044729</name>
</gene>
<evidence type="ECO:0000256" key="6">
    <source>
        <dbReference type="ARBA" id="ARBA00047761"/>
    </source>
</evidence>
<dbReference type="InterPro" id="IPR004843">
    <property type="entry name" value="Calcineurin-like_PHP"/>
</dbReference>
<dbReference type="PROSITE" id="PS00125">
    <property type="entry name" value="SER_THR_PHOSPHATASE"/>
    <property type="match status" value="1"/>
</dbReference>
<evidence type="ECO:0000256" key="8">
    <source>
        <dbReference type="RuleBase" id="RU004273"/>
    </source>
</evidence>
<keyword evidence="2" id="KW-0479">Metal-binding</keyword>
<dbReference type="Pfam" id="PF00149">
    <property type="entry name" value="Metallophos"/>
    <property type="match status" value="1"/>
</dbReference>
<feature type="compositionally biased region" description="Polar residues" evidence="9">
    <location>
        <begin position="556"/>
        <end position="566"/>
    </location>
</feature>
<evidence type="ECO:0000256" key="3">
    <source>
        <dbReference type="ARBA" id="ARBA00022801"/>
    </source>
</evidence>
<organism evidence="11 12">
    <name type="scientific">Tritrichomonas musculus</name>
    <dbReference type="NCBI Taxonomy" id="1915356"/>
    <lineage>
        <taxon>Eukaryota</taxon>
        <taxon>Metamonada</taxon>
        <taxon>Parabasalia</taxon>
        <taxon>Tritrichomonadida</taxon>
        <taxon>Tritrichomonadidae</taxon>
        <taxon>Tritrichomonas</taxon>
    </lineage>
</organism>
<feature type="compositionally biased region" description="Basic and acidic residues" evidence="9">
    <location>
        <begin position="410"/>
        <end position="423"/>
    </location>
</feature>
<keyword evidence="12" id="KW-1185">Reference proteome</keyword>
<dbReference type="SUPFAM" id="SSF56300">
    <property type="entry name" value="Metallo-dependent phosphatases"/>
    <property type="match status" value="1"/>
</dbReference>
<evidence type="ECO:0000256" key="9">
    <source>
        <dbReference type="SAM" id="MobiDB-lite"/>
    </source>
</evidence>
<evidence type="ECO:0000313" key="11">
    <source>
        <dbReference type="EMBL" id="KAK8882089.1"/>
    </source>
</evidence>
<dbReference type="Proteomes" id="UP001470230">
    <property type="component" value="Unassembled WGS sequence"/>
</dbReference>
<name>A0ABR2JT73_9EUKA</name>
<dbReference type="PRINTS" id="PR00114">
    <property type="entry name" value="STPHPHTASE"/>
</dbReference>
<dbReference type="PANTHER" id="PTHR11668:SF300">
    <property type="entry name" value="SERINE_THREONINE-PROTEIN PHOSPHATASE"/>
    <property type="match status" value="1"/>
</dbReference>
<keyword evidence="4" id="KW-0904">Protein phosphatase</keyword>
<keyword evidence="5" id="KW-0464">Manganese</keyword>
<keyword evidence="3 8" id="KW-0378">Hydrolase</keyword>
<evidence type="ECO:0000256" key="4">
    <source>
        <dbReference type="ARBA" id="ARBA00022912"/>
    </source>
</evidence>
<dbReference type="CDD" id="cd00144">
    <property type="entry name" value="MPP_PPP_family"/>
    <property type="match status" value="1"/>
</dbReference>
<feature type="domain" description="Serine/threonine specific protein phosphatases" evidence="10">
    <location>
        <begin position="132"/>
        <end position="137"/>
    </location>
</feature>
<reference evidence="11 12" key="1">
    <citation type="submission" date="2024-04" db="EMBL/GenBank/DDBJ databases">
        <title>Tritrichomonas musculus Genome.</title>
        <authorList>
            <person name="Alves-Ferreira E."/>
            <person name="Grigg M."/>
            <person name="Lorenzi H."/>
            <person name="Galac M."/>
        </authorList>
    </citation>
    <scope>NUCLEOTIDE SEQUENCE [LARGE SCALE GENOMIC DNA]</scope>
    <source>
        <strain evidence="11 12">EAF2021</strain>
    </source>
</reference>
<feature type="region of interest" description="Disordered" evidence="9">
    <location>
        <begin position="530"/>
        <end position="566"/>
    </location>
</feature>
<sequence>MINPAQATSNFNEIYRIYQGIFSHVVEDYESEKVKLILPLVPPPILRSLCDEATKIFKKEPNMIVINDDVTVVGDLHGQILDLFRILNLLGEPPDRNYLFLGDFVDRGDFSTETITLVLILKVLFPSNIFIIRGNHEFSEMFTRCGFSNELSSIYPEENVLTSFEDCFAYMPLAALVNDSILCVHGGIGPSFNTLGQISDIKRPLYGYDDDIIMSIVWSDPSPNIDTYAPSARGSGYLFGSEALSRFLQSQVLDFVVRGHESIDSGVQQQLKGKIATVFSASNYCGMLNNKSGVLQLNKDKTRKSFTFAPLVYFRRDQAAFVESENELIFIPSPNIKEPSHASLTMQSLPSLDRVPVGGRIGNDFPSFRRMSGSIPDNMARRPSKISPSATGFSIGMANTLPKRRLSTIDPKRSITGRRDSAIKKSPSFQSSIPTLQPSVMKRKSVSLGRNAPSPRRFPLSKENNDELQVDTSNNETPESNPSPLSPDFSEDHELQPISISTPASPIQPILPSYSRGQICPRRYIYNTSEPSTPAKPHGIHMPTEESFPSFRKRNFNNVTKVTETK</sequence>
<dbReference type="InterPro" id="IPR050341">
    <property type="entry name" value="PP1_catalytic_subunit"/>
</dbReference>
<dbReference type="InterPro" id="IPR006186">
    <property type="entry name" value="Ser/Thr-sp_prot-phosphatase"/>
</dbReference>
<proteinExistence type="inferred from homology"/>
<evidence type="ECO:0000259" key="10">
    <source>
        <dbReference type="PROSITE" id="PS00125"/>
    </source>
</evidence>
<dbReference type="Gene3D" id="3.60.21.10">
    <property type="match status" value="1"/>
</dbReference>
<dbReference type="EMBL" id="JAPFFF010000009">
    <property type="protein sequence ID" value="KAK8882089.1"/>
    <property type="molecule type" value="Genomic_DNA"/>
</dbReference>
<feature type="compositionally biased region" description="Polar residues" evidence="9">
    <location>
        <begin position="470"/>
        <end position="483"/>
    </location>
</feature>
<evidence type="ECO:0000256" key="5">
    <source>
        <dbReference type="ARBA" id="ARBA00023211"/>
    </source>
</evidence>
<evidence type="ECO:0000256" key="2">
    <source>
        <dbReference type="ARBA" id="ARBA00022723"/>
    </source>
</evidence>